<keyword evidence="10" id="KW-1185">Reference proteome</keyword>
<dbReference type="InterPro" id="IPR002328">
    <property type="entry name" value="ADH_Zn_CS"/>
</dbReference>
<keyword evidence="4" id="KW-0963">Cytoplasm</keyword>
<reference evidence="9 10" key="1">
    <citation type="journal article" date="2012" name="Nature">
        <title>Repeated polyploidization of Gossypium genomes and the evolution of spinnable cotton fibres.</title>
        <authorList>
            <person name="Paterson A.H."/>
            <person name="Wendel J.F."/>
            <person name="Gundlach H."/>
            <person name="Guo H."/>
            <person name="Jenkins J."/>
            <person name="Jin D."/>
            <person name="Llewellyn D."/>
            <person name="Showmaker K.C."/>
            <person name="Shu S."/>
            <person name="Udall J."/>
            <person name="Yoo M.J."/>
            <person name="Byers R."/>
            <person name="Chen W."/>
            <person name="Doron-Faigenboim A."/>
            <person name="Duke M.V."/>
            <person name="Gong L."/>
            <person name="Grimwood J."/>
            <person name="Grover C."/>
            <person name="Grupp K."/>
            <person name="Hu G."/>
            <person name="Lee T.H."/>
            <person name="Li J."/>
            <person name="Lin L."/>
            <person name="Liu T."/>
            <person name="Marler B.S."/>
            <person name="Page J.T."/>
            <person name="Roberts A.W."/>
            <person name="Romanel E."/>
            <person name="Sanders W.S."/>
            <person name="Szadkowski E."/>
            <person name="Tan X."/>
            <person name="Tang H."/>
            <person name="Xu C."/>
            <person name="Wang J."/>
            <person name="Wang Z."/>
            <person name="Zhang D."/>
            <person name="Zhang L."/>
            <person name="Ashrafi H."/>
            <person name="Bedon F."/>
            <person name="Bowers J.E."/>
            <person name="Brubaker C.L."/>
            <person name="Chee P.W."/>
            <person name="Das S."/>
            <person name="Gingle A.R."/>
            <person name="Haigler C.H."/>
            <person name="Harker D."/>
            <person name="Hoffmann L.V."/>
            <person name="Hovav R."/>
            <person name="Jones D.C."/>
            <person name="Lemke C."/>
            <person name="Mansoor S."/>
            <person name="ur Rahman M."/>
            <person name="Rainville L.N."/>
            <person name="Rambani A."/>
            <person name="Reddy U.K."/>
            <person name="Rong J.K."/>
            <person name="Saranga Y."/>
            <person name="Scheffler B.E."/>
            <person name="Scheffler J.A."/>
            <person name="Stelly D.M."/>
            <person name="Triplett B.A."/>
            <person name="Van Deynze A."/>
            <person name="Vaslin M.F."/>
            <person name="Waghmare V.N."/>
            <person name="Walford S.A."/>
            <person name="Wright R.J."/>
            <person name="Zaki E.A."/>
            <person name="Zhang T."/>
            <person name="Dennis E.S."/>
            <person name="Mayer K.F."/>
            <person name="Peterson D.G."/>
            <person name="Rokhsar D.S."/>
            <person name="Wang X."/>
            <person name="Schmutz J."/>
        </authorList>
    </citation>
    <scope>NUCLEOTIDE SEQUENCE [LARGE SCALE GENOMIC DNA]</scope>
</reference>
<dbReference type="SUPFAM" id="SSF50129">
    <property type="entry name" value="GroES-like"/>
    <property type="match status" value="1"/>
</dbReference>
<dbReference type="OrthoDB" id="417550at2759"/>
<name>A0A0D2S2M6_GOSRA</name>
<dbReference type="PROSITE" id="PS00059">
    <property type="entry name" value="ADH_ZINC"/>
    <property type="match status" value="1"/>
</dbReference>
<keyword evidence="7" id="KW-0560">Oxidoreductase</keyword>
<dbReference type="Gramene" id="KJB25495">
    <property type="protein sequence ID" value="KJB25495"/>
    <property type="gene ID" value="B456_004G194500"/>
</dbReference>
<dbReference type="OMA" id="LIFRITQ"/>
<organism evidence="9 10">
    <name type="scientific">Gossypium raimondii</name>
    <name type="common">Peruvian cotton</name>
    <name type="synonym">Gossypium klotzschianum subsp. raimondii</name>
    <dbReference type="NCBI Taxonomy" id="29730"/>
    <lineage>
        <taxon>Eukaryota</taxon>
        <taxon>Viridiplantae</taxon>
        <taxon>Streptophyta</taxon>
        <taxon>Embryophyta</taxon>
        <taxon>Tracheophyta</taxon>
        <taxon>Spermatophyta</taxon>
        <taxon>Magnoliopsida</taxon>
        <taxon>eudicotyledons</taxon>
        <taxon>Gunneridae</taxon>
        <taxon>Pentapetalae</taxon>
        <taxon>rosids</taxon>
        <taxon>malvids</taxon>
        <taxon>Malvales</taxon>
        <taxon>Malvaceae</taxon>
        <taxon>Malvoideae</taxon>
        <taxon>Gossypium</taxon>
    </lineage>
</organism>
<accession>A0A0D2S2M6</accession>
<gene>
    <name evidence="9" type="ORF">B456_004G194500</name>
</gene>
<dbReference type="GO" id="GO:0051903">
    <property type="term" value="F:S-(hydroxymethyl)glutathione dehydrogenase [NAD(P)+] activity"/>
    <property type="evidence" value="ECO:0007669"/>
    <property type="project" value="TreeGrafter"/>
</dbReference>
<dbReference type="GO" id="GO:0005829">
    <property type="term" value="C:cytosol"/>
    <property type="evidence" value="ECO:0007669"/>
    <property type="project" value="TreeGrafter"/>
</dbReference>
<dbReference type="Gene3D" id="3.90.180.10">
    <property type="entry name" value="Medium-chain alcohol dehydrogenases, catalytic domain"/>
    <property type="match status" value="1"/>
</dbReference>
<dbReference type="AlphaFoldDB" id="A0A0D2S2M6"/>
<dbReference type="GO" id="GO:0008270">
    <property type="term" value="F:zinc ion binding"/>
    <property type="evidence" value="ECO:0007669"/>
    <property type="project" value="InterPro"/>
</dbReference>
<feature type="domain" description="Alcohol dehydrogenase-like N-terminal" evidence="8">
    <location>
        <begin position="16"/>
        <end position="116"/>
    </location>
</feature>
<dbReference type="Proteomes" id="UP000032304">
    <property type="component" value="Chromosome 4"/>
</dbReference>
<evidence type="ECO:0000313" key="9">
    <source>
        <dbReference type="EMBL" id="KJB25495.1"/>
    </source>
</evidence>
<dbReference type="InterPro" id="IPR011032">
    <property type="entry name" value="GroES-like_sf"/>
</dbReference>
<comment type="subcellular location">
    <subcellularLocation>
        <location evidence="2">Cytoplasm</location>
    </subcellularLocation>
</comment>
<evidence type="ECO:0000256" key="6">
    <source>
        <dbReference type="ARBA" id="ARBA00022833"/>
    </source>
</evidence>
<evidence type="ECO:0000256" key="3">
    <source>
        <dbReference type="ARBA" id="ARBA00011738"/>
    </source>
</evidence>
<protein>
    <recommendedName>
        <fullName evidence="8">Alcohol dehydrogenase-like N-terminal domain-containing protein</fullName>
    </recommendedName>
</protein>
<evidence type="ECO:0000259" key="8">
    <source>
        <dbReference type="Pfam" id="PF08240"/>
    </source>
</evidence>
<dbReference type="eggNOG" id="KOG0022">
    <property type="taxonomic scope" value="Eukaryota"/>
</dbReference>
<sequence>MMSCLIYLFMDPEGLFPCILGHEAAGIVESVGEGVTEVQPGDHVIPCYQAECRECKFCKSGKTNLYGKVRTATGAGVMMNDRKSRFSINGKPIYHFMGTSTFSQYTVVHDVSVAKIDPQTPLDKVCLIGYGVPTGLGAVWNTAKVEPGAIVAIFGLGTIGLAVSVKYASCVEICLYCLL</sequence>
<dbReference type="GO" id="GO:0046294">
    <property type="term" value="P:formaldehyde catabolic process"/>
    <property type="evidence" value="ECO:0007669"/>
    <property type="project" value="TreeGrafter"/>
</dbReference>
<dbReference type="PANTHER" id="PTHR43880">
    <property type="entry name" value="ALCOHOL DEHYDROGENASE"/>
    <property type="match status" value="1"/>
</dbReference>
<evidence type="ECO:0000313" key="10">
    <source>
        <dbReference type="Proteomes" id="UP000032304"/>
    </source>
</evidence>
<keyword evidence="6" id="KW-0862">Zinc</keyword>
<keyword evidence="5" id="KW-0479">Metal-binding</keyword>
<proteinExistence type="predicted"/>
<dbReference type="PANTHER" id="PTHR43880:SF58">
    <property type="entry name" value="ALCOHOL DEHYDROGENASE CLASS-3"/>
    <property type="match status" value="1"/>
</dbReference>
<evidence type="ECO:0000256" key="2">
    <source>
        <dbReference type="ARBA" id="ARBA00004496"/>
    </source>
</evidence>
<evidence type="ECO:0000256" key="1">
    <source>
        <dbReference type="ARBA" id="ARBA00001947"/>
    </source>
</evidence>
<comment type="cofactor">
    <cofactor evidence="1">
        <name>Zn(2+)</name>
        <dbReference type="ChEBI" id="CHEBI:29105"/>
    </cofactor>
</comment>
<dbReference type="InterPro" id="IPR013154">
    <property type="entry name" value="ADH-like_N"/>
</dbReference>
<dbReference type="EMBL" id="CM001743">
    <property type="protein sequence ID" value="KJB25495.1"/>
    <property type="molecule type" value="Genomic_DNA"/>
</dbReference>
<comment type="subunit">
    <text evidence="3">Homodimer.</text>
</comment>
<evidence type="ECO:0000256" key="5">
    <source>
        <dbReference type="ARBA" id="ARBA00022723"/>
    </source>
</evidence>
<evidence type="ECO:0000256" key="7">
    <source>
        <dbReference type="ARBA" id="ARBA00023002"/>
    </source>
</evidence>
<dbReference type="STRING" id="29730.A0A0D2S2M6"/>
<dbReference type="Pfam" id="PF08240">
    <property type="entry name" value="ADH_N"/>
    <property type="match status" value="1"/>
</dbReference>
<evidence type="ECO:0000256" key="4">
    <source>
        <dbReference type="ARBA" id="ARBA00022490"/>
    </source>
</evidence>